<organism evidence="2 3">
    <name type="scientific">Deinococcus depolymerans</name>
    <dbReference type="NCBI Taxonomy" id="392408"/>
    <lineage>
        <taxon>Bacteria</taxon>
        <taxon>Thermotogati</taxon>
        <taxon>Deinococcota</taxon>
        <taxon>Deinococci</taxon>
        <taxon>Deinococcales</taxon>
        <taxon>Deinococcaceae</taxon>
        <taxon>Deinococcus</taxon>
    </lineage>
</organism>
<dbReference type="EMBL" id="BAAADB010000008">
    <property type="protein sequence ID" value="GAA0505510.1"/>
    <property type="molecule type" value="Genomic_DNA"/>
</dbReference>
<evidence type="ECO:0000313" key="2">
    <source>
        <dbReference type="EMBL" id="GAA0505510.1"/>
    </source>
</evidence>
<name>A0ABN1BU33_9DEIO</name>
<evidence type="ECO:0000313" key="3">
    <source>
        <dbReference type="Proteomes" id="UP001500191"/>
    </source>
</evidence>
<proteinExistence type="predicted"/>
<accession>A0ABN1BU33</accession>
<comment type="caution">
    <text evidence="2">The sequence shown here is derived from an EMBL/GenBank/DDBJ whole genome shotgun (WGS) entry which is preliminary data.</text>
</comment>
<dbReference type="RefSeq" id="WP_343757091.1">
    <property type="nucleotide sequence ID" value="NZ_BAAADB010000008.1"/>
</dbReference>
<feature type="transmembrane region" description="Helical" evidence="1">
    <location>
        <begin position="26"/>
        <end position="45"/>
    </location>
</feature>
<keyword evidence="1" id="KW-0472">Membrane</keyword>
<evidence type="ECO:0000256" key="1">
    <source>
        <dbReference type="SAM" id="Phobius"/>
    </source>
</evidence>
<reference evidence="2 3" key="1">
    <citation type="journal article" date="2019" name="Int. J. Syst. Evol. Microbiol.">
        <title>The Global Catalogue of Microorganisms (GCM) 10K type strain sequencing project: providing services to taxonomists for standard genome sequencing and annotation.</title>
        <authorList>
            <consortium name="The Broad Institute Genomics Platform"/>
            <consortium name="The Broad Institute Genome Sequencing Center for Infectious Disease"/>
            <person name="Wu L."/>
            <person name="Ma J."/>
        </authorList>
    </citation>
    <scope>NUCLEOTIDE SEQUENCE [LARGE SCALE GENOMIC DNA]</scope>
    <source>
        <strain evidence="2 3">JCM 14368</strain>
    </source>
</reference>
<protein>
    <submittedName>
        <fullName evidence="2">Uncharacterized protein</fullName>
    </submittedName>
</protein>
<keyword evidence="1" id="KW-1133">Transmembrane helix</keyword>
<keyword evidence="1" id="KW-0812">Transmembrane</keyword>
<keyword evidence="3" id="KW-1185">Reference proteome</keyword>
<gene>
    <name evidence="2" type="ORF">GCM10008937_11760</name>
</gene>
<dbReference type="Proteomes" id="UP001500191">
    <property type="component" value="Unassembled WGS sequence"/>
</dbReference>
<sequence>MTRFLCDYTRDVLHKAATQSFCQGPAVPVLLLTVLIACGLLLAVLS</sequence>